<dbReference type="InterPro" id="IPR013087">
    <property type="entry name" value="Znf_C2H2_type"/>
</dbReference>
<dbReference type="InterPro" id="IPR001909">
    <property type="entry name" value="KRAB"/>
</dbReference>
<dbReference type="GeneID" id="101993129"/>
<dbReference type="Gene3D" id="3.30.160.60">
    <property type="entry name" value="Classic Zinc Finger"/>
    <property type="match status" value="9"/>
</dbReference>
<dbReference type="SMART" id="SM00355">
    <property type="entry name" value="ZnF_C2H2"/>
    <property type="match status" value="8"/>
</dbReference>
<evidence type="ECO:0000313" key="10">
    <source>
        <dbReference type="RefSeq" id="XP_026633965.1"/>
    </source>
</evidence>
<keyword evidence="1" id="KW-0479">Metal-binding</keyword>
<keyword evidence="2" id="KW-0677">Repeat</keyword>
<feature type="domain" description="C2H2-type" evidence="7">
    <location>
        <begin position="493"/>
        <end position="520"/>
    </location>
</feature>
<proteinExistence type="predicted"/>
<dbReference type="PROSITE" id="PS50157">
    <property type="entry name" value="ZINC_FINGER_C2H2_2"/>
    <property type="match status" value="9"/>
</dbReference>
<dbReference type="InterPro" id="IPR036236">
    <property type="entry name" value="Znf_C2H2_sf"/>
</dbReference>
<accession>A0ABM1TW53</accession>
<feature type="domain" description="C2H2-type" evidence="7">
    <location>
        <begin position="605"/>
        <end position="632"/>
    </location>
</feature>
<gene>
    <name evidence="10" type="primary">LOC101993129</name>
</gene>
<protein>
    <submittedName>
        <fullName evidence="10">Zinc finger protein 883-like isoform X2</fullName>
    </submittedName>
</protein>
<evidence type="ECO:0000256" key="1">
    <source>
        <dbReference type="ARBA" id="ARBA00022723"/>
    </source>
</evidence>
<feature type="domain" description="C2H2-type" evidence="7">
    <location>
        <begin position="577"/>
        <end position="604"/>
    </location>
</feature>
<feature type="domain" description="KRAB" evidence="8">
    <location>
        <begin position="1"/>
        <end position="43"/>
    </location>
</feature>
<feature type="domain" description="C2H2-type" evidence="7">
    <location>
        <begin position="521"/>
        <end position="548"/>
    </location>
</feature>
<evidence type="ECO:0000256" key="4">
    <source>
        <dbReference type="ARBA" id="ARBA00022833"/>
    </source>
</evidence>
<keyword evidence="9" id="KW-1185">Reference proteome</keyword>
<keyword evidence="3 5" id="KW-0863">Zinc-finger</keyword>
<dbReference type="SUPFAM" id="SSF57667">
    <property type="entry name" value="beta-beta-alpha zinc fingers"/>
    <property type="match status" value="6"/>
</dbReference>
<feature type="domain" description="C2H2-type" evidence="7">
    <location>
        <begin position="465"/>
        <end position="492"/>
    </location>
</feature>
<feature type="compositionally biased region" description="Basic and acidic residues" evidence="6">
    <location>
        <begin position="627"/>
        <end position="647"/>
    </location>
</feature>
<feature type="domain" description="C2H2-type" evidence="7">
    <location>
        <begin position="354"/>
        <end position="381"/>
    </location>
</feature>
<feature type="domain" description="C2H2-type" evidence="7">
    <location>
        <begin position="409"/>
        <end position="436"/>
    </location>
</feature>
<dbReference type="RefSeq" id="XP_026633965.1">
    <property type="nucleotide sequence ID" value="XM_026778164.1"/>
</dbReference>
<organism evidence="9 10">
    <name type="scientific">Microtus ochrogaster</name>
    <name type="common">Prairie vole</name>
    <dbReference type="NCBI Taxonomy" id="79684"/>
    <lineage>
        <taxon>Eukaryota</taxon>
        <taxon>Metazoa</taxon>
        <taxon>Chordata</taxon>
        <taxon>Craniata</taxon>
        <taxon>Vertebrata</taxon>
        <taxon>Euteleostomi</taxon>
        <taxon>Mammalia</taxon>
        <taxon>Eutheria</taxon>
        <taxon>Euarchontoglires</taxon>
        <taxon>Glires</taxon>
        <taxon>Rodentia</taxon>
        <taxon>Myomorpha</taxon>
        <taxon>Muroidea</taxon>
        <taxon>Cricetidae</taxon>
        <taxon>Arvicolinae</taxon>
        <taxon>Microtus</taxon>
    </lineage>
</organism>
<dbReference type="Pfam" id="PF00096">
    <property type="entry name" value="zf-C2H2"/>
    <property type="match status" value="8"/>
</dbReference>
<reference evidence="10" key="1">
    <citation type="submission" date="2025-08" db="UniProtKB">
        <authorList>
            <consortium name="RefSeq"/>
        </authorList>
    </citation>
    <scope>IDENTIFICATION</scope>
</reference>
<evidence type="ECO:0000256" key="2">
    <source>
        <dbReference type="ARBA" id="ARBA00022737"/>
    </source>
</evidence>
<feature type="domain" description="C2H2-type" evidence="7">
    <location>
        <begin position="549"/>
        <end position="576"/>
    </location>
</feature>
<evidence type="ECO:0000256" key="6">
    <source>
        <dbReference type="SAM" id="MobiDB-lite"/>
    </source>
</evidence>
<dbReference type="PANTHER" id="PTHR24381">
    <property type="entry name" value="ZINC FINGER PROTEIN"/>
    <property type="match status" value="1"/>
</dbReference>
<feature type="domain" description="C2H2-type" evidence="7">
    <location>
        <begin position="437"/>
        <end position="464"/>
    </location>
</feature>
<name>A0ABM1TW53_MICOH</name>
<evidence type="ECO:0000313" key="9">
    <source>
        <dbReference type="Proteomes" id="UP000694915"/>
    </source>
</evidence>
<dbReference type="PANTHER" id="PTHR24381:SF122">
    <property type="entry name" value="ZINC FINGER PROTEIN 157"/>
    <property type="match status" value="1"/>
</dbReference>
<evidence type="ECO:0000259" key="7">
    <source>
        <dbReference type="PROSITE" id="PS50157"/>
    </source>
</evidence>
<dbReference type="PROSITE" id="PS50805">
    <property type="entry name" value="KRAB"/>
    <property type="match status" value="1"/>
</dbReference>
<dbReference type="PROSITE" id="PS00028">
    <property type="entry name" value="ZINC_FINGER_C2H2_1"/>
    <property type="match status" value="8"/>
</dbReference>
<feature type="region of interest" description="Disordered" evidence="6">
    <location>
        <begin position="621"/>
        <end position="647"/>
    </location>
</feature>
<evidence type="ECO:0000256" key="5">
    <source>
        <dbReference type="PROSITE-ProRule" id="PRU00042"/>
    </source>
</evidence>
<evidence type="ECO:0000256" key="3">
    <source>
        <dbReference type="ARBA" id="ARBA00022771"/>
    </source>
</evidence>
<keyword evidence="4" id="KW-0862">Zinc</keyword>
<evidence type="ECO:0000259" key="8">
    <source>
        <dbReference type="PROSITE" id="PS50805"/>
    </source>
</evidence>
<dbReference type="Proteomes" id="UP000694915">
    <property type="component" value="Unplaced"/>
</dbReference>
<sequence>MLENYKSLVWLGHCLAKPELISKLEQGLVPWSGVKVAEQCLPDVHKWSALTETRQQAQEKYLGQLEITKRNTPNEDMVEVEKLFHADSNCISSVNMKNEVDYRMFHQELVNPWQDVPLPSEPSERQGTEVTHDLKGTWDVLSYPDCSFHHSQEKCSECHFQYFGPDDTFHTKAILTPKKFDVQATCRTFSDCEKSLDEVAHPAQFMTQLRKKTLGWNTDHKIYPSKTELGNHDNMHMEEKGYKCDYEQSMLNESDLKKHQEAYAEKEPQGHKENTKFFCLDAELQTVDQKTHTEKQIYEGKVSEKTFYHESHHINHQRSHTCEEPCECEEYRKTICDKSALTQHQRLYTDDKSCECRECSQAFYPNSLLSQYQRAHTDVEQSECKELMKIYFYISSLTQHHTPTLKNPYGCNDCMKTFSHKSQLTRHQRTHTGEKPHECKECRKAFCHKSHLIRHQGIHAPEKPYECKECKKAFYLKAQLTQHQRTHTGEKPYECKECQKAFFRNSHLTQHQKIHTGEKPHKCKDCGNAFARKSHLTQHQKTHTGERPYECKECGKAFSRKSQVMQHETTHTGEKPYECKECRKAFYLKAYLTRHQVIHKPEKPFGCKKCGKTFSRKSYLTRHQKTHRAEKPNLGEKYRDANYEELS</sequence>